<evidence type="ECO:0000256" key="1">
    <source>
        <dbReference type="ARBA" id="ARBA00007074"/>
    </source>
</evidence>
<dbReference type="PROSITE" id="PS51935">
    <property type="entry name" value="NLPC_P60"/>
    <property type="match status" value="1"/>
</dbReference>
<feature type="region of interest" description="Disordered" evidence="5">
    <location>
        <begin position="1"/>
        <end position="75"/>
    </location>
</feature>
<proteinExistence type="inferred from homology"/>
<sequence>MLELVREEPPGAPEENSPLQEHSVRSAPRAEVKETPPEVKKKQRKRIYREENRKQKARLHFEDDPGLSSTGEVVTPVIGATGRKISTVAHRKVDEAEDENSAVEAAHRAEETAEGAAGRLRTEISGHRASGKSTSPRLTMEKAEAERQSKLQFGSTAKREAEGKTASTNHEFQKKRYKKDYAGKKKDRIFRRTAAQDAAYKAHKAKKKEEQAARTAGFFRRHKILGLICLSFGVGLVMIISIGSAGGTMIAGGGSTIVQSTYLASDDEIYAAEEYYSAMEDALQAQIDNVKQTYPGYDEYNFQVDEISHSPYQLTSYLTVRFGNYMASDVKEELTRIFQEQYHMKVEGSTQTITDTRTVRVGESLGSVVTSGYCNCSICCGRWAGGATASGAMPQANHTIAVDAQNPIVPMGTRIVMNGVEYTVEDTGNFARYGVAFDVYYDSHSVASAHGHKTWEAYIADDNGSQTVEVTQTRTVRVLNVTLTNKGFDSVARNRLDSTEAINWYNILNTSFGNRDYLWDTAQFAGYQPGGMSYEIPPEALSDAKFRNMIMEAEKYLGYPYVWGGASPSTSFDCSGFVSWVINHCGNGWDYGRLTAEGLRGVCTYVPSNQAKPGDLIFFQGTYDTEGASHVGIYVGNGMMIHCGNPIQYASIETNYWQQHFYCFGRLP</sequence>
<dbReference type="GO" id="GO:0006508">
    <property type="term" value="P:proteolysis"/>
    <property type="evidence" value="ECO:0007669"/>
    <property type="project" value="UniProtKB-KW"/>
</dbReference>
<feature type="compositionally biased region" description="Basic and acidic residues" evidence="5">
    <location>
        <begin position="139"/>
        <end position="149"/>
    </location>
</feature>
<keyword evidence="4" id="KW-0788">Thiol protease</keyword>
<feature type="compositionally biased region" description="Basic and acidic residues" evidence="5">
    <location>
        <begin position="48"/>
        <end position="63"/>
    </location>
</feature>
<name>A0AAP4BEK8_9FIRM</name>
<evidence type="ECO:0000256" key="5">
    <source>
        <dbReference type="SAM" id="MobiDB-lite"/>
    </source>
</evidence>
<evidence type="ECO:0000256" key="4">
    <source>
        <dbReference type="ARBA" id="ARBA00022807"/>
    </source>
</evidence>
<dbReference type="EMBL" id="JASGBQ010000029">
    <property type="protein sequence ID" value="MDI9243274.1"/>
    <property type="molecule type" value="Genomic_DNA"/>
</dbReference>
<dbReference type="PANTHER" id="PTHR47053">
    <property type="entry name" value="MUREIN DD-ENDOPEPTIDASE MEPH-RELATED"/>
    <property type="match status" value="1"/>
</dbReference>
<dbReference type="GO" id="GO:0008234">
    <property type="term" value="F:cysteine-type peptidase activity"/>
    <property type="evidence" value="ECO:0007669"/>
    <property type="project" value="UniProtKB-KW"/>
</dbReference>
<keyword evidence="9" id="KW-1185">Reference proteome</keyword>
<dbReference type="PANTHER" id="PTHR47053:SF5">
    <property type="entry name" value="BIFUNCTIONAL MURAMIDASE_DL-ENDOPEPTIDASE CWLT"/>
    <property type="match status" value="1"/>
</dbReference>
<dbReference type="SUPFAM" id="SSF54001">
    <property type="entry name" value="Cysteine proteinases"/>
    <property type="match status" value="1"/>
</dbReference>
<evidence type="ECO:0000313" key="9">
    <source>
        <dbReference type="Proteomes" id="UP001300383"/>
    </source>
</evidence>
<keyword evidence="3" id="KW-0378">Hydrolase</keyword>
<dbReference type="Gene3D" id="3.90.1720.10">
    <property type="entry name" value="endopeptidase domain like (from Nostoc punctiforme)"/>
    <property type="match status" value="1"/>
</dbReference>
<protein>
    <submittedName>
        <fullName evidence="8">NlpC/P60 family protein</fullName>
    </submittedName>
</protein>
<evidence type="ECO:0000256" key="2">
    <source>
        <dbReference type="ARBA" id="ARBA00022670"/>
    </source>
</evidence>
<organism evidence="8 9">
    <name type="scientific">Fusibacillus kribbianus</name>
    <dbReference type="NCBI Taxonomy" id="3044208"/>
    <lineage>
        <taxon>Bacteria</taxon>
        <taxon>Bacillati</taxon>
        <taxon>Bacillota</taxon>
        <taxon>Clostridia</taxon>
        <taxon>Lachnospirales</taxon>
        <taxon>Lachnospiraceae</taxon>
        <taxon>Fusibacillus</taxon>
    </lineage>
</organism>
<dbReference type="InterPro" id="IPR038765">
    <property type="entry name" value="Papain-like_cys_pep_sf"/>
</dbReference>
<dbReference type="InterPro" id="IPR000064">
    <property type="entry name" value="NLP_P60_dom"/>
</dbReference>
<feature type="domain" description="NlpC/P60" evidence="7">
    <location>
        <begin position="543"/>
        <end position="668"/>
    </location>
</feature>
<feature type="transmembrane region" description="Helical" evidence="6">
    <location>
        <begin position="224"/>
        <end position="251"/>
    </location>
</feature>
<comment type="similarity">
    <text evidence="1">Belongs to the peptidase C40 family.</text>
</comment>
<comment type="caution">
    <text evidence="8">The sequence shown here is derived from an EMBL/GenBank/DDBJ whole genome shotgun (WGS) entry which is preliminary data.</text>
</comment>
<gene>
    <name evidence="8" type="ORF">QJ036_12525</name>
</gene>
<keyword evidence="6" id="KW-0472">Membrane</keyword>
<feature type="compositionally biased region" description="Basic and acidic residues" evidence="5">
    <location>
        <begin position="22"/>
        <end position="40"/>
    </location>
</feature>
<dbReference type="Pfam" id="PF00877">
    <property type="entry name" value="NLPC_P60"/>
    <property type="match status" value="1"/>
</dbReference>
<evidence type="ECO:0000259" key="7">
    <source>
        <dbReference type="PROSITE" id="PS51935"/>
    </source>
</evidence>
<keyword evidence="6" id="KW-0812">Transmembrane</keyword>
<dbReference type="CDD" id="cd14667">
    <property type="entry name" value="3D_containing_proteins"/>
    <property type="match status" value="1"/>
</dbReference>
<keyword evidence="2" id="KW-0645">Protease</keyword>
<dbReference type="RefSeq" id="WP_283231700.1">
    <property type="nucleotide sequence ID" value="NZ_JASGBQ010000029.1"/>
</dbReference>
<keyword evidence="6" id="KW-1133">Transmembrane helix</keyword>
<dbReference type="Proteomes" id="UP001300383">
    <property type="component" value="Unassembled WGS sequence"/>
</dbReference>
<accession>A0AAP4BEK8</accession>
<dbReference type="InterPro" id="IPR051202">
    <property type="entry name" value="Peptidase_C40"/>
</dbReference>
<dbReference type="AlphaFoldDB" id="A0AAP4BEK8"/>
<dbReference type="NCBIfam" id="NF045974">
    <property type="entry name" value="conju_CD1108"/>
    <property type="match status" value="1"/>
</dbReference>
<evidence type="ECO:0000313" key="8">
    <source>
        <dbReference type="EMBL" id="MDI9243274.1"/>
    </source>
</evidence>
<evidence type="ECO:0000256" key="6">
    <source>
        <dbReference type="SAM" id="Phobius"/>
    </source>
</evidence>
<feature type="region of interest" description="Disordered" evidence="5">
    <location>
        <begin position="89"/>
        <end position="170"/>
    </location>
</feature>
<evidence type="ECO:0000256" key="3">
    <source>
        <dbReference type="ARBA" id="ARBA00022801"/>
    </source>
</evidence>
<reference evidence="8 9" key="1">
    <citation type="submission" date="2023-05" db="EMBL/GenBank/DDBJ databases">
        <title>[ruminococcus] sp. nov., isolated from a pig farm feces dump.</title>
        <authorList>
            <person name="Chang Y.-H."/>
        </authorList>
    </citation>
    <scope>NUCLEOTIDE SEQUENCE [LARGE SCALE GENOMIC DNA]</scope>
    <source>
        <strain evidence="8 9">YH-rum2234</strain>
    </source>
</reference>
<dbReference type="InterPro" id="IPR059180">
    <property type="entry name" value="3D_YorM"/>
</dbReference>